<evidence type="ECO:0000259" key="11">
    <source>
        <dbReference type="SMART" id="SM00919"/>
    </source>
</evidence>
<gene>
    <name evidence="13" type="ORF">EOI86_17550</name>
</gene>
<dbReference type="FunFam" id="3.40.50.10380:FF:000003">
    <property type="entry name" value="NADP-dependent malic enzyme"/>
    <property type="match status" value="1"/>
</dbReference>
<feature type="binding site" evidence="9">
    <location>
        <position position="136"/>
    </location>
    <ligand>
        <name>a divalent metal cation</name>
        <dbReference type="ChEBI" id="CHEBI:60240"/>
    </ligand>
</feature>
<dbReference type="Gene3D" id="3.40.50.10750">
    <property type="entry name" value="Isocitrate/Isopropylmalate dehydrogenase-like"/>
    <property type="match status" value="1"/>
</dbReference>
<comment type="similarity">
    <text evidence="4">In the C-terminal section; belongs to the phosphate acetyltransferase and butyryltransferase family.</text>
</comment>
<feature type="active site" description="Proton acceptor" evidence="8">
    <location>
        <position position="93"/>
    </location>
</feature>
<dbReference type="InterPro" id="IPR042113">
    <property type="entry name" value="P_AcTrfase_dom1"/>
</dbReference>
<evidence type="ECO:0000256" key="3">
    <source>
        <dbReference type="ARBA" id="ARBA00007686"/>
    </source>
</evidence>
<reference evidence="14" key="1">
    <citation type="submission" date="2019-01" db="EMBL/GenBank/DDBJ databases">
        <title>Gri0909 isolated from a small marine red alga.</title>
        <authorList>
            <person name="Kim J."/>
            <person name="Jeong S.E."/>
            <person name="Jeon C.O."/>
        </authorList>
    </citation>
    <scope>NUCLEOTIDE SEQUENCE [LARGE SCALE GENOMIC DNA]</scope>
    <source>
        <strain evidence="14">Gri0909</strain>
    </source>
</reference>
<evidence type="ECO:0000256" key="4">
    <source>
        <dbReference type="ARBA" id="ARBA00008756"/>
    </source>
</evidence>
<protein>
    <submittedName>
        <fullName evidence="13">NADP-dependent malic enzyme</fullName>
    </submittedName>
</protein>
<dbReference type="SUPFAM" id="SSF51735">
    <property type="entry name" value="NAD(P)-binding Rossmann-fold domains"/>
    <property type="match status" value="1"/>
</dbReference>
<comment type="cofactor">
    <cofactor evidence="2">
        <name>Mg(2+)</name>
        <dbReference type="ChEBI" id="CHEBI:18420"/>
    </cofactor>
</comment>
<comment type="cofactor">
    <cofactor evidence="1">
        <name>Mn(2+)</name>
        <dbReference type="ChEBI" id="CHEBI:29035"/>
    </cofactor>
</comment>
<dbReference type="GO" id="GO:0046872">
    <property type="term" value="F:metal ion binding"/>
    <property type="evidence" value="ECO:0007669"/>
    <property type="project" value="UniProtKB-KW"/>
</dbReference>
<dbReference type="PIRSF" id="PIRSF036684">
    <property type="entry name" value="ME_PTA"/>
    <property type="match status" value="1"/>
</dbReference>
<dbReference type="InterPro" id="IPR051674">
    <property type="entry name" value="Malate_Decarboxylase"/>
</dbReference>
<name>A0A3S2WPZ7_9PROT</name>
<dbReference type="InterPro" id="IPR036291">
    <property type="entry name" value="NAD(P)-bd_dom_sf"/>
</dbReference>
<dbReference type="InterPro" id="IPR037062">
    <property type="entry name" value="Malic_N_dom_sf"/>
</dbReference>
<dbReference type="Proteomes" id="UP000287447">
    <property type="component" value="Unassembled WGS sequence"/>
</dbReference>
<feature type="binding site" evidence="10">
    <location>
        <begin position="75"/>
        <end position="82"/>
    </location>
    <ligand>
        <name>NADP(+)</name>
        <dbReference type="ChEBI" id="CHEBI:58349"/>
    </ligand>
</feature>
<sequence>MEDLDQHALIYHRMAPAGKLAIVATKPMANQRDLSLAYSPGVAAACMVIVDDPQEAASVTARGNLVGVISNGTAVLGLGNIGPLASKPVMEGKAVLFKKFANVDVFDIEVDEYDIEKFCDVVAALEPTFGGINLEDIKAPECFEIERRLRERMNIPVFHDDQHGTAIIAAAAVYNALELVGKNFKDIKIVCSGAGAAALACLNMMLSMGAQRENIFVCDRSGVVHVDRNEEMDEYKGAFAQKTDLRTLDQVVEGADVFLGLSGPGVLKPEMVKKMGESPVILALANPTPEIDPALAKEARPDAIICTGRSDFPNQVNNVLCFPFIFRGALDVGATTINEEMKIACVKAIASLARKEVSEVVAKAYGEGAGGFGRDSVIPKPFDPRLMLEIAPAIAKAAMDSGVATRPIEDFDVYIQQLSEFVFRSGTVMKPVFDQAIENPKRVVYCEAEDDRVLRAVQIVVDDGIARPILVARREVLLRRIEKLGLRLKMDRDFELCDPEDDPRFHDYRAMYHEIMGRKGVSMGNAGTIVRTDTTVIGALMLKRGEADAMLCGVTGRHRAHVKNVRDIIGTRKGIKDLSALTMMILEKGVYFLADTHVTPEPTSEELAEMAVLASEEAERFGVEPRVAMLSHSNFGSSDQESAKRVRDAVAILHNDHPTLMVDGEMHGDTALDPALRDYLLPGSKLEGEANILIMPSIDAANIAYNLLKKLANGLTVGPMLIGAELPAHVITNSVTARGIVNMTALAVVDAQEREAAG</sequence>
<dbReference type="FunFam" id="3.40.50.720:FF:000095">
    <property type="entry name" value="NADP-dependent malic enzyme"/>
    <property type="match status" value="1"/>
</dbReference>
<dbReference type="PANTHER" id="PTHR43237">
    <property type="entry name" value="NADP-DEPENDENT MALIC ENZYME"/>
    <property type="match status" value="1"/>
</dbReference>
<dbReference type="PROSITE" id="PS00331">
    <property type="entry name" value="MALIC_ENZYMES"/>
    <property type="match status" value="1"/>
</dbReference>
<dbReference type="InterPro" id="IPR012301">
    <property type="entry name" value="Malic_N_dom"/>
</dbReference>
<evidence type="ECO:0000313" key="13">
    <source>
        <dbReference type="EMBL" id="RVU34662.1"/>
    </source>
</evidence>
<evidence type="ECO:0000256" key="10">
    <source>
        <dbReference type="PIRSR" id="PIRSR036684-3"/>
    </source>
</evidence>
<evidence type="ECO:0000256" key="9">
    <source>
        <dbReference type="PIRSR" id="PIRSR036684-2"/>
    </source>
</evidence>
<dbReference type="EMBL" id="SADE01000003">
    <property type="protein sequence ID" value="RVU34662.1"/>
    <property type="molecule type" value="Genomic_DNA"/>
</dbReference>
<keyword evidence="5 9" id="KW-0479">Metal-binding</keyword>
<dbReference type="GO" id="GO:0016616">
    <property type="term" value="F:oxidoreductase activity, acting on the CH-OH group of donors, NAD or NADP as acceptor"/>
    <property type="evidence" value="ECO:0007669"/>
    <property type="project" value="InterPro"/>
</dbReference>
<keyword evidence="14" id="KW-1185">Reference proteome</keyword>
<dbReference type="InterPro" id="IPR045213">
    <property type="entry name" value="Malic_NAD-bd_bact_type"/>
</dbReference>
<dbReference type="RefSeq" id="WP_127766697.1">
    <property type="nucleotide sequence ID" value="NZ_SADE01000003.1"/>
</dbReference>
<feature type="binding site" evidence="9">
    <location>
        <position position="135"/>
    </location>
    <ligand>
        <name>a divalent metal cation</name>
        <dbReference type="ChEBI" id="CHEBI:60240"/>
    </ligand>
</feature>
<keyword evidence="6" id="KW-0560">Oxidoreductase</keyword>
<organism evidence="13 14">
    <name type="scientific">Hwanghaeella grinnelliae</name>
    <dbReference type="NCBI Taxonomy" id="2500179"/>
    <lineage>
        <taxon>Bacteria</taxon>
        <taxon>Pseudomonadati</taxon>
        <taxon>Pseudomonadota</taxon>
        <taxon>Alphaproteobacteria</taxon>
        <taxon>Rhodospirillales</taxon>
        <taxon>Rhodospirillaceae</taxon>
        <taxon>Hwanghaeella</taxon>
    </lineage>
</organism>
<proteinExistence type="inferred from homology"/>
<dbReference type="GO" id="GO:0004470">
    <property type="term" value="F:malic enzyme activity"/>
    <property type="evidence" value="ECO:0007669"/>
    <property type="project" value="InterPro"/>
</dbReference>
<evidence type="ECO:0000256" key="2">
    <source>
        <dbReference type="ARBA" id="ARBA00001946"/>
    </source>
</evidence>
<evidence type="ECO:0000256" key="7">
    <source>
        <dbReference type="ARBA" id="ARBA00023268"/>
    </source>
</evidence>
<dbReference type="InterPro" id="IPR012188">
    <property type="entry name" value="ME_PTA"/>
</dbReference>
<keyword evidence="7" id="KW-0511">Multifunctional enzyme</keyword>
<evidence type="ECO:0000256" key="1">
    <source>
        <dbReference type="ARBA" id="ARBA00001936"/>
    </source>
</evidence>
<dbReference type="AlphaFoldDB" id="A0A3S2WPZ7"/>
<dbReference type="SUPFAM" id="SSF53659">
    <property type="entry name" value="Isocitrate/Isopropylmalate dehydrogenase-like"/>
    <property type="match status" value="1"/>
</dbReference>
<dbReference type="Pfam" id="PF01515">
    <property type="entry name" value="PTA_PTB"/>
    <property type="match status" value="1"/>
</dbReference>
<evidence type="ECO:0000256" key="8">
    <source>
        <dbReference type="PIRSR" id="PIRSR036684-1"/>
    </source>
</evidence>
<dbReference type="GO" id="GO:0051287">
    <property type="term" value="F:NAD binding"/>
    <property type="evidence" value="ECO:0007669"/>
    <property type="project" value="InterPro"/>
</dbReference>
<dbReference type="SMART" id="SM00919">
    <property type="entry name" value="Malic_M"/>
    <property type="match status" value="1"/>
</dbReference>
<dbReference type="PANTHER" id="PTHR43237:SF4">
    <property type="entry name" value="NADP-DEPENDENT MALIC ENZYME"/>
    <property type="match status" value="1"/>
</dbReference>
<dbReference type="SMART" id="SM01274">
    <property type="entry name" value="malic"/>
    <property type="match status" value="1"/>
</dbReference>
<dbReference type="GO" id="GO:0016746">
    <property type="term" value="F:acyltransferase activity"/>
    <property type="evidence" value="ECO:0007669"/>
    <property type="project" value="InterPro"/>
</dbReference>
<dbReference type="InterPro" id="IPR012302">
    <property type="entry name" value="Malic_NAD-bd"/>
</dbReference>
<dbReference type="Gene3D" id="3.40.50.720">
    <property type="entry name" value="NAD(P)-binding Rossmann-like Domain"/>
    <property type="match status" value="1"/>
</dbReference>
<dbReference type="Pfam" id="PF03949">
    <property type="entry name" value="Malic_M"/>
    <property type="match status" value="1"/>
</dbReference>
<dbReference type="GO" id="GO:0006108">
    <property type="term" value="P:malate metabolic process"/>
    <property type="evidence" value="ECO:0007669"/>
    <property type="project" value="InterPro"/>
</dbReference>
<dbReference type="Pfam" id="PF00390">
    <property type="entry name" value="malic"/>
    <property type="match status" value="1"/>
</dbReference>
<feature type="domain" description="Malic enzyme N-terminal" evidence="12">
    <location>
        <begin position="17"/>
        <end position="150"/>
    </location>
</feature>
<evidence type="ECO:0000256" key="6">
    <source>
        <dbReference type="ARBA" id="ARBA00023002"/>
    </source>
</evidence>
<dbReference type="InterPro" id="IPR046346">
    <property type="entry name" value="Aminoacid_DH-like_N_sf"/>
</dbReference>
<dbReference type="InterPro" id="IPR002505">
    <property type="entry name" value="PTA_PTB"/>
</dbReference>
<feature type="domain" description="Malic enzyme NAD-binding" evidence="11">
    <location>
        <begin position="162"/>
        <end position="399"/>
    </location>
</feature>
<comment type="similarity">
    <text evidence="3">In the N-terminal section; belongs to the malic enzymes family.</text>
</comment>
<dbReference type="InterPro" id="IPR015884">
    <property type="entry name" value="Malic_enzyme_CS"/>
</dbReference>
<evidence type="ECO:0000259" key="12">
    <source>
        <dbReference type="SMART" id="SM01274"/>
    </source>
</evidence>
<dbReference type="InterPro" id="IPR042112">
    <property type="entry name" value="P_AcTrfase_dom2"/>
</dbReference>
<comment type="caution">
    <text evidence="13">The sequence shown here is derived from an EMBL/GenBank/DDBJ whole genome shotgun (WGS) entry which is preliminary data.</text>
</comment>
<feature type="binding site" evidence="10">
    <location>
        <position position="286"/>
    </location>
    <ligand>
        <name>a divalent metal cation</name>
        <dbReference type="ChEBI" id="CHEBI:60240"/>
    </ligand>
</feature>
<feature type="binding site" evidence="10">
    <location>
        <position position="161"/>
    </location>
    <ligand>
        <name>a divalent metal cation</name>
        <dbReference type="ChEBI" id="CHEBI:60240"/>
    </ligand>
</feature>
<evidence type="ECO:0000256" key="5">
    <source>
        <dbReference type="ARBA" id="ARBA00022723"/>
    </source>
</evidence>
<dbReference type="OrthoDB" id="9805787at2"/>
<evidence type="ECO:0000313" key="14">
    <source>
        <dbReference type="Proteomes" id="UP000287447"/>
    </source>
</evidence>
<dbReference type="Gene3D" id="3.40.50.10950">
    <property type="match status" value="1"/>
</dbReference>
<dbReference type="Gene3D" id="3.40.50.10380">
    <property type="entry name" value="Malic enzyme, N-terminal domain"/>
    <property type="match status" value="1"/>
</dbReference>
<keyword evidence="10" id="KW-0521">NADP</keyword>
<accession>A0A3S2WPZ7</accession>
<dbReference type="CDD" id="cd05311">
    <property type="entry name" value="NAD_bind_2_malic_enz"/>
    <property type="match status" value="1"/>
</dbReference>
<dbReference type="SUPFAM" id="SSF53223">
    <property type="entry name" value="Aminoacid dehydrogenase-like, N-terminal domain"/>
    <property type="match status" value="1"/>
</dbReference>